<sequence length="74" mass="9221">MELIEVYIKKKKIKQIENKNRRIYKKIIKETFFNKDPYEETFFNKDPYIDQERFIINWDTNKNIINITNKNGFN</sequence>
<proteinExistence type="predicted"/>
<evidence type="ECO:0000313" key="1">
    <source>
        <dbReference type="EMBL" id="OXB94704.1"/>
    </source>
</evidence>
<comment type="caution">
    <text evidence="1">The sequence shown here is derived from an EMBL/GenBank/DDBJ whole genome shotgun (WGS) entry which is preliminary data.</text>
</comment>
<organism evidence="1 2">
    <name type="scientific">Parageobacillus galactosidasius</name>
    <dbReference type="NCBI Taxonomy" id="883812"/>
    <lineage>
        <taxon>Bacteria</taxon>
        <taxon>Bacillati</taxon>
        <taxon>Bacillota</taxon>
        <taxon>Bacilli</taxon>
        <taxon>Bacillales</taxon>
        <taxon>Anoxybacillaceae</taxon>
        <taxon>Parageobacillus</taxon>
    </lineage>
</organism>
<name>A0A226QRP6_9BACL</name>
<evidence type="ECO:0000313" key="2">
    <source>
        <dbReference type="Proteomes" id="UP000198394"/>
    </source>
</evidence>
<dbReference type="RefSeq" id="WP_089097157.1">
    <property type="nucleotide sequence ID" value="NZ_NDYL01000001.1"/>
</dbReference>
<dbReference type="AlphaFoldDB" id="A0A226QRP6"/>
<protein>
    <submittedName>
        <fullName evidence="1">Uncharacterized protein</fullName>
    </submittedName>
</protein>
<dbReference type="EMBL" id="NDYL01000001">
    <property type="protein sequence ID" value="OXB94704.1"/>
    <property type="molecule type" value="Genomic_DNA"/>
</dbReference>
<accession>A0A226QRP6</accession>
<dbReference type="Proteomes" id="UP000198394">
    <property type="component" value="Unassembled WGS sequence"/>
</dbReference>
<reference evidence="1 2" key="1">
    <citation type="submission" date="2017-04" db="EMBL/GenBank/DDBJ databases">
        <title>The genome sequence of Parageobacillus galactosidasius DSM 18751.</title>
        <authorList>
            <person name="Ramaloko W.T."/>
            <person name="Koen N."/>
            <person name="Polliack S."/>
            <person name="Aliyu H."/>
            <person name="Lebre P."/>
            <person name="Mohr T."/>
            <person name="Oswald F."/>
            <person name="Zwick M."/>
            <person name="Neumann A."/>
            <person name="Syldatk C."/>
            <person name="Cowan D."/>
            <person name="De Maayer P."/>
        </authorList>
    </citation>
    <scope>NUCLEOTIDE SEQUENCE [LARGE SCALE GENOMIC DNA]</scope>
    <source>
        <strain evidence="1 2">DSM 18751</strain>
    </source>
</reference>
<gene>
    <name evidence="1" type="ORF">B9L23_07510</name>
</gene>
<keyword evidence="2" id="KW-1185">Reference proteome</keyword>